<sequence>MTTTIYTFSHWQFDPHNGTLRNGDDVIAIEPQQANLLLLLINNKNKVVTRDQITSSIWHNIIVEDNTISKAITRLRQLLNDNAKSPIFIKTVPKRGYQFIAHVTNVQASVESSSNVTAKLFTRLSFIFAICLLVVLILVFLPVQLSHNQGLTTLNTIGTPVTFREGRDQNANFHPFEQRIVFNGRVENRFAIFEKQLNDASAREVIEVNSPLISPIWLPDGKHVVFSSVDQQGNCKLFKTTLTNPQAKEITQCLSDKPLTVSLISKINALFWQDNAGLWLYYWHEKRKEPLNIGIDNSSHTRLSPDGNLFATLYKQGAHSKISIFDRNGNELSSKTLNHSIDSLLWDQTSKSIYFLGQHPAKEILQWDLSDTTQVITTTAYGTISQIDDINHQGQLLFTLSAIDIDIALFNHDKSTTIVNSAFADYNAAMSPDSNTIAFASKRSGLAQILLKKGESTVQLSNYKKASYIYDLTWSPDGKKLLVKRNNQIYLYDLIENTETTLPFDAEQTKQWQWLSNTQIAYVNKETNTLFLHDLTSDNTELLKTHVSNAQLVDKSWYISDEQGSSVFSTDSNFQAQTLIADNLAGRDWLVYQNELYVFNINPSRVSKLTSNGELDILFGRLNPLSFKATSDFGFVFNQINSNEANIYMIDLNMN</sequence>
<dbReference type="PROSITE" id="PS51755">
    <property type="entry name" value="OMPR_PHOB"/>
    <property type="match status" value="1"/>
</dbReference>
<dbReference type="RefSeq" id="WP_189770148.1">
    <property type="nucleotide sequence ID" value="NZ_BNCK01000004.1"/>
</dbReference>
<keyword evidence="2 3" id="KW-0238">DNA-binding</keyword>
<dbReference type="InterPro" id="IPR036388">
    <property type="entry name" value="WH-like_DNA-bd_sf"/>
</dbReference>
<evidence type="ECO:0000256" key="1">
    <source>
        <dbReference type="ARBA" id="ARBA00009820"/>
    </source>
</evidence>
<dbReference type="InterPro" id="IPR011042">
    <property type="entry name" value="6-blade_b-propeller_TolB-like"/>
</dbReference>
<name>A0A919BJZ1_9GAMM</name>
<dbReference type="Gene3D" id="2.120.10.30">
    <property type="entry name" value="TolB, C-terminal domain"/>
    <property type="match status" value="2"/>
</dbReference>
<dbReference type="InterPro" id="IPR016032">
    <property type="entry name" value="Sig_transdc_resp-reg_C-effctor"/>
</dbReference>
<keyword evidence="4" id="KW-1133">Transmembrane helix</keyword>
<proteinExistence type="inferred from homology"/>
<keyword evidence="7" id="KW-1185">Reference proteome</keyword>
<dbReference type="Pfam" id="PF00486">
    <property type="entry name" value="Trans_reg_C"/>
    <property type="match status" value="1"/>
</dbReference>
<evidence type="ECO:0000313" key="6">
    <source>
        <dbReference type="EMBL" id="GHF92669.1"/>
    </source>
</evidence>
<comment type="similarity">
    <text evidence="1">Belongs to the TolB family.</text>
</comment>
<dbReference type="InterPro" id="IPR001867">
    <property type="entry name" value="OmpR/PhoB-type_DNA-bd"/>
</dbReference>
<protein>
    <recommendedName>
        <fullName evidence="5">OmpR/PhoB-type domain-containing protein</fullName>
    </recommendedName>
</protein>
<dbReference type="SUPFAM" id="SSF82171">
    <property type="entry name" value="DPP6 N-terminal domain-like"/>
    <property type="match status" value="1"/>
</dbReference>
<evidence type="ECO:0000256" key="4">
    <source>
        <dbReference type="SAM" id="Phobius"/>
    </source>
</evidence>
<dbReference type="PANTHER" id="PTHR36842">
    <property type="entry name" value="PROTEIN TOLB HOMOLOG"/>
    <property type="match status" value="1"/>
</dbReference>
<reference evidence="6" key="1">
    <citation type="journal article" date="2014" name="Int. J. Syst. Evol. Microbiol.">
        <title>Complete genome sequence of Corynebacterium casei LMG S-19264T (=DSM 44701T), isolated from a smear-ripened cheese.</title>
        <authorList>
            <consortium name="US DOE Joint Genome Institute (JGI-PGF)"/>
            <person name="Walter F."/>
            <person name="Albersmeier A."/>
            <person name="Kalinowski J."/>
            <person name="Ruckert C."/>
        </authorList>
    </citation>
    <scope>NUCLEOTIDE SEQUENCE</scope>
    <source>
        <strain evidence="6">KCTC 42731</strain>
    </source>
</reference>
<dbReference type="GO" id="GO:0000160">
    <property type="term" value="P:phosphorelay signal transduction system"/>
    <property type="evidence" value="ECO:0007669"/>
    <property type="project" value="InterPro"/>
</dbReference>
<dbReference type="CDD" id="cd00383">
    <property type="entry name" value="trans_reg_C"/>
    <property type="match status" value="1"/>
</dbReference>
<dbReference type="GO" id="GO:0006355">
    <property type="term" value="P:regulation of DNA-templated transcription"/>
    <property type="evidence" value="ECO:0007669"/>
    <property type="project" value="InterPro"/>
</dbReference>
<evidence type="ECO:0000313" key="7">
    <source>
        <dbReference type="Proteomes" id="UP000623842"/>
    </source>
</evidence>
<dbReference type="Proteomes" id="UP000623842">
    <property type="component" value="Unassembled WGS sequence"/>
</dbReference>
<organism evidence="6 7">
    <name type="scientific">Thalassotalea marina</name>
    <dbReference type="NCBI Taxonomy" id="1673741"/>
    <lineage>
        <taxon>Bacteria</taxon>
        <taxon>Pseudomonadati</taxon>
        <taxon>Pseudomonadota</taxon>
        <taxon>Gammaproteobacteria</taxon>
        <taxon>Alteromonadales</taxon>
        <taxon>Colwelliaceae</taxon>
        <taxon>Thalassotalea</taxon>
    </lineage>
</organism>
<keyword evidence="4" id="KW-0472">Membrane</keyword>
<gene>
    <name evidence="6" type="ORF">GCM10017161_21060</name>
</gene>
<dbReference type="Pfam" id="PF07676">
    <property type="entry name" value="PD40"/>
    <property type="match status" value="2"/>
</dbReference>
<dbReference type="EMBL" id="BNCK01000004">
    <property type="protein sequence ID" value="GHF92669.1"/>
    <property type="molecule type" value="Genomic_DNA"/>
</dbReference>
<feature type="DNA-binding region" description="OmpR/PhoB-type" evidence="3">
    <location>
        <begin position="3"/>
        <end position="101"/>
    </location>
</feature>
<dbReference type="AlphaFoldDB" id="A0A919BJZ1"/>
<dbReference type="InterPro" id="IPR011659">
    <property type="entry name" value="WD40"/>
</dbReference>
<comment type="caution">
    <text evidence="6">The sequence shown here is derived from an EMBL/GenBank/DDBJ whole genome shotgun (WGS) entry which is preliminary data.</text>
</comment>
<keyword evidence="4" id="KW-0812">Transmembrane</keyword>
<dbReference type="SUPFAM" id="SSF46894">
    <property type="entry name" value="C-terminal effector domain of the bipartite response regulators"/>
    <property type="match status" value="1"/>
</dbReference>
<feature type="transmembrane region" description="Helical" evidence="4">
    <location>
        <begin position="124"/>
        <end position="145"/>
    </location>
</feature>
<dbReference type="PANTHER" id="PTHR36842:SF1">
    <property type="entry name" value="PROTEIN TOLB"/>
    <property type="match status" value="1"/>
</dbReference>
<reference evidence="6" key="2">
    <citation type="submission" date="2020-09" db="EMBL/GenBank/DDBJ databases">
        <authorList>
            <person name="Sun Q."/>
            <person name="Kim S."/>
        </authorList>
    </citation>
    <scope>NUCLEOTIDE SEQUENCE</scope>
    <source>
        <strain evidence="6">KCTC 42731</strain>
    </source>
</reference>
<evidence type="ECO:0000259" key="5">
    <source>
        <dbReference type="PROSITE" id="PS51755"/>
    </source>
</evidence>
<dbReference type="GO" id="GO:0003677">
    <property type="term" value="F:DNA binding"/>
    <property type="evidence" value="ECO:0007669"/>
    <property type="project" value="UniProtKB-UniRule"/>
</dbReference>
<dbReference type="SMART" id="SM00862">
    <property type="entry name" value="Trans_reg_C"/>
    <property type="match status" value="1"/>
</dbReference>
<feature type="domain" description="OmpR/PhoB-type" evidence="5">
    <location>
        <begin position="3"/>
        <end position="101"/>
    </location>
</feature>
<evidence type="ECO:0000256" key="3">
    <source>
        <dbReference type="PROSITE-ProRule" id="PRU01091"/>
    </source>
</evidence>
<evidence type="ECO:0000256" key="2">
    <source>
        <dbReference type="ARBA" id="ARBA00023125"/>
    </source>
</evidence>
<accession>A0A919BJZ1</accession>
<dbReference type="Gene3D" id="1.10.10.10">
    <property type="entry name" value="Winged helix-like DNA-binding domain superfamily/Winged helix DNA-binding domain"/>
    <property type="match status" value="1"/>
</dbReference>